<dbReference type="GO" id="GO:0008270">
    <property type="term" value="F:zinc ion binding"/>
    <property type="evidence" value="ECO:0007669"/>
    <property type="project" value="InterPro"/>
</dbReference>
<sequence length="324" mass="36902">MNVSEAKSILLDEFLQNLGFACAKVSEGRKWYHAPYREENTPSFVLSHDRFAWYDHGEGRGGSIIELAMRFGDLRNVSEVLSYIERIMGNKHIMPITKQEYKQINQESPFYELITVSNFHAYVGRGMSKEAQYLLSRCISPDAIMPYIKDVKFNARNDVKKSYTGFGIRNNEGGFEVRFDRGRGYEKVTVGTKAVSFFPSTVKGSANGTLHIFEGMPDFYTYLTWNSKKQNSINPASQSYLILNGTGMINQAIKLLQDHHFAFVAIWSQYGKGGCQMEEALLAYFSKINCTVGTTKDMYAPPSDILEDQLSKWDFNAWYVTQNS</sequence>
<evidence type="ECO:0000313" key="1">
    <source>
        <dbReference type="EMBL" id="KAA6439764.1"/>
    </source>
</evidence>
<reference evidence="1 2" key="1">
    <citation type="submission" date="2019-05" db="EMBL/GenBank/DDBJ databases">
        <authorList>
            <person name="Qu J.-H."/>
        </authorList>
    </citation>
    <scope>NUCLEOTIDE SEQUENCE [LARGE SCALE GENOMIC DNA]</scope>
    <source>
        <strain evidence="1 2">NS28</strain>
    </source>
</reference>
<dbReference type="Proteomes" id="UP000323994">
    <property type="component" value="Unassembled WGS sequence"/>
</dbReference>
<dbReference type="GO" id="GO:0003677">
    <property type="term" value="F:DNA binding"/>
    <property type="evidence" value="ECO:0007669"/>
    <property type="project" value="InterPro"/>
</dbReference>
<dbReference type="RefSeq" id="WP_138279399.1">
    <property type="nucleotide sequence ID" value="NZ_VBSN01000032.1"/>
</dbReference>
<dbReference type="InterPro" id="IPR036977">
    <property type="entry name" value="DNA_primase_Znf_CHC2"/>
</dbReference>
<dbReference type="AlphaFoldDB" id="A0A5M8QYG9"/>
<dbReference type="OrthoDB" id="8536512at2"/>
<evidence type="ECO:0008006" key="3">
    <source>
        <dbReference type="Google" id="ProtNLM"/>
    </source>
</evidence>
<proteinExistence type="predicted"/>
<dbReference type="EMBL" id="VBSN01000032">
    <property type="protein sequence ID" value="KAA6439764.1"/>
    <property type="molecule type" value="Genomic_DNA"/>
</dbReference>
<dbReference type="SUPFAM" id="SSF57783">
    <property type="entry name" value="Zinc beta-ribbon"/>
    <property type="match status" value="1"/>
</dbReference>
<dbReference type="Gene3D" id="3.90.580.10">
    <property type="entry name" value="Zinc finger, CHC2-type domain"/>
    <property type="match status" value="1"/>
</dbReference>
<keyword evidence="2" id="KW-1185">Reference proteome</keyword>
<evidence type="ECO:0000313" key="2">
    <source>
        <dbReference type="Proteomes" id="UP000323994"/>
    </source>
</evidence>
<gene>
    <name evidence="1" type="ORF">FEM33_10810</name>
</gene>
<organism evidence="1 2">
    <name type="scientific">Dyadobacter flavalbus</name>
    <dbReference type="NCBI Taxonomy" id="2579942"/>
    <lineage>
        <taxon>Bacteria</taxon>
        <taxon>Pseudomonadati</taxon>
        <taxon>Bacteroidota</taxon>
        <taxon>Cytophagia</taxon>
        <taxon>Cytophagales</taxon>
        <taxon>Spirosomataceae</taxon>
        <taxon>Dyadobacter</taxon>
    </lineage>
</organism>
<comment type="caution">
    <text evidence="1">The sequence shown here is derived from an EMBL/GenBank/DDBJ whole genome shotgun (WGS) entry which is preliminary data.</text>
</comment>
<protein>
    <recommendedName>
        <fullName evidence="3">Zinc finger CHC2-type domain-containing protein</fullName>
    </recommendedName>
</protein>
<dbReference type="GO" id="GO:0006260">
    <property type="term" value="P:DNA replication"/>
    <property type="evidence" value="ECO:0007669"/>
    <property type="project" value="InterPro"/>
</dbReference>
<name>A0A5M8QYG9_9BACT</name>
<accession>A0A5M8QYG9</accession>